<dbReference type="PANTHER" id="PTHR10502:SF102">
    <property type="entry name" value="ANNEXIN B11"/>
    <property type="match status" value="1"/>
</dbReference>
<dbReference type="GO" id="GO:0012506">
    <property type="term" value="C:vesicle membrane"/>
    <property type="evidence" value="ECO:0007669"/>
    <property type="project" value="TreeGrafter"/>
</dbReference>
<keyword evidence="4" id="KW-0106">Calcium</keyword>
<dbReference type="InterPro" id="IPR018252">
    <property type="entry name" value="Annexin_repeat_CS"/>
</dbReference>
<keyword evidence="2 4" id="KW-0677">Repeat</keyword>
<dbReference type="InterPro" id="IPR018502">
    <property type="entry name" value="Annexin_repeat"/>
</dbReference>
<dbReference type="SUPFAM" id="SSF47874">
    <property type="entry name" value="Annexin"/>
    <property type="match status" value="1"/>
</dbReference>
<evidence type="ECO:0000313" key="7">
    <source>
        <dbReference type="Proteomes" id="UP000053611"/>
    </source>
</evidence>
<proteinExistence type="inferred from homology"/>
<keyword evidence="7" id="KW-1185">Reference proteome</keyword>
<feature type="compositionally biased region" description="Low complexity" evidence="5">
    <location>
        <begin position="120"/>
        <end position="151"/>
    </location>
</feature>
<dbReference type="STRING" id="879819.A0A0J0XVU8"/>
<dbReference type="Gene3D" id="1.10.220.10">
    <property type="entry name" value="Annexin"/>
    <property type="match status" value="4"/>
</dbReference>
<dbReference type="InterPro" id="IPR009117">
    <property type="entry name" value="ANX14"/>
</dbReference>
<dbReference type="Pfam" id="PF00191">
    <property type="entry name" value="Annexin"/>
    <property type="match status" value="4"/>
</dbReference>
<dbReference type="GeneID" id="28986966"/>
<comment type="similarity">
    <text evidence="1 4">Belongs to the annexin family.</text>
</comment>
<evidence type="ECO:0000256" key="3">
    <source>
        <dbReference type="ARBA" id="ARBA00023216"/>
    </source>
</evidence>
<accession>A0A0J0XVU8</accession>
<evidence type="ECO:0000256" key="5">
    <source>
        <dbReference type="SAM" id="MobiDB-lite"/>
    </source>
</evidence>
<organism evidence="6 7">
    <name type="scientific">Cutaneotrichosporon oleaginosum</name>
    <dbReference type="NCBI Taxonomy" id="879819"/>
    <lineage>
        <taxon>Eukaryota</taxon>
        <taxon>Fungi</taxon>
        <taxon>Dikarya</taxon>
        <taxon>Basidiomycota</taxon>
        <taxon>Agaricomycotina</taxon>
        <taxon>Tremellomycetes</taxon>
        <taxon>Trichosporonales</taxon>
        <taxon>Trichosporonaceae</taxon>
        <taxon>Cutaneotrichosporon</taxon>
    </lineage>
</organism>
<feature type="compositionally biased region" description="Low complexity" evidence="5">
    <location>
        <begin position="7"/>
        <end position="31"/>
    </location>
</feature>
<dbReference type="InterPro" id="IPR001464">
    <property type="entry name" value="Annexin"/>
</dbReference>
<dbReference type="PRINTS" id="PR00196">
    <property type="entry name" value="ANNEXIN"/>
</dbReference>
<dbReference type="PANTHER" id="PTHR10502">
    <property type="entry name" value="ANNEXIN"/>
    <property type="match status" value="1"/>
</dbReference>
<dbReference type="AlphaFoldDB" id="A0A0J0XVU8"/>
<evidence type="ECO:0000256" key="1">
    <source>
        <dbReference type="ARBA" id="ARBA00007831"/>
    </source>
</evidence>
<evidence type="ECO:0000256" key="4">
    <source>
        <dbReference type="RuleBase" id="RU003540"/>
    </source>
</evidence>
<dbReference type="PRINTS" id="PR01813">
    <property type="entry name" value="ANNEXINFUNGI"/>
</dbReference>
<dbReference type="GO" id="GO:0005886">
    <property type="term" value="C:plasma membrane"/>
    <property type="evidence" value="ECO:0007669"/>
    <property type="project" value="TreeGrafter"/>
</dbReference>
<dbReference type="SMART" id="SM00335">
    <property type="entry name" value="ANX"/>
    <property type="match status" value="4"/>
</dbReference>
<dbReference type="GO" id="GO:0005509">
    <property type="term" value="F:calcium ion binding"/>
    <property type="evidence" value="ECO:0007669"/>
    <property type="project" value="InterPro"/>
</dbReference>
<dbReference type="Proteomes" id="UP000053611">
    <property type="component" value="Unassembled WGS sequence"/>
</dbReference>
<dbReference type="InterPro" id="IPR037104">
    <property type="entry name" value="Annexin_sf"/>
</dbReference>
<comment type="domain">
    <text evidence="4">A pair of annexin repeats may form one binding site for calcium and phospholipid.</text>
</comment>
<reference evidence="6 7" key="1">
    <citation type="submission" date="2015-03" db="EMBL/GenBank/DDBJ databases">
        <title>Genomics and transcriptomics of the oil-accumulating basidiomycete yeast T. oleaginosus allow insights into substrate utilization and the diverse evolutionary trajectories of mating systems in fungi.</title>
        <authorList>
            <consortium name="DOE Joint Genome Institute"/>
            <person name="Kourist R."/>
            <person name="Kracht O."/>
            <person name="Bracharz F."/>
            <person name="Lipzen A."/>
            <person name="Nolan M."/>
            <person name="Ohm R."/>
            <person name="Grigoriev I."/>
            <person name="Sun S."/>
            <person name="Heitman J."/>
            <person name="Bruck T."/>
            <person name="Nowrousian M."/>
        </authorList>
    </citation>
    <scope>NUCLEOTIDE SEQUENCE [LARGE SCALE GENOMIC DNA]</scope>
    <source>
        <strain evidence="6 7">IBC0246</strain>
    </source>
</reference>
<dbReference type="OrthoDB" id="37886at2759"/>
<feature type="region of interest" description="Disordered" evidence="5">
    <location>
        <begin position="1"/>
        <end position="74"/>
    </location>
</feature>
<name>A0A0J0XVU8_9TREE</name>
<dbReference type="EMBL" id="KQ087182">
    <property type="protein sequence ID" value="KLT45191.1"/>
    <property type="molecule type" value="Genomic_DNA"/>
</dbReference>
<keyword evidence="3 4" id="KW-0041">Annexin</keyword>
<dbReference type="GO" id="GO:0005737">
    <property type="term" value="C:cytoplasm"/>
    <property type="evidence" value="ECO:0007669"/>
    <property type="project" value="TreeGrafter"/>
</dbReference>
<feature type="region of interest" description="Disordered" evidence="5">
    <location>
        <begin position="93"/>
        <end position="166"/>
    </location>
</feature>
<dbReference type="PROSITE" id="PS51897">
    <property type="entry name" value="ANNEXIN_2"/>
    <property type="match status" value="3"/>
</dbReference>
<protein>
    <recommendedName>
        <fullName evidence="4">Annexin</fullName>
    </recommendedName>
</protein>
<sequence length="508" mass="55627">MYGGGYNQQPYGQPPNQYGAPQGQYGAPANQYGAPPANQYGAPPSQYGAPPAQYGSPPTQYGSPPANQYGAPPAGAYGAAPTQYGAAQTQYGAPAHNQYGSPPTQYGAPQGQYGAPAQSYGAPAQQPYGQQQYGQTQYGQQQQHYGATQAYNPPGQYGNPAGGYQAQPAFTPSAGGPRFLGVQIPAPPPAPPLANLPNYNAQFDADRIRKATKGFGTDENTVINTLMPLDAFQVDVLSRTYEQQTGRSLKTTIEKEMSSWLEYICRLKSLGPLGGDLWLLNRACKGAGTHEDLLNEVLLCRSNEEIFLLKEGYRRQFNKDLVAVVRGELSMKTERMFNMALSGTRDENPIVNHQQVQQDIDTLYRAGPGKIGTDEIGICGILLQRSNQHLQAIANGFPQRHRVTLSKMIESEFSGHMRDGLLHIARFAEADGNGVHRDAMLLEAAMAGMGTKDERLCYRLCRMHWDRQRFALVKNQYRQMYSRDLVSRVKGETSGKYENALVALITQN</sequence>
<evidence type="ECO:0000313" key="6">
    <source>
        <dbReference type="EMBL" id="KLT45191.1"/>
    </source>
</evidence>
<evidence type="ECO:0000256" key="2">
    <source>
        <dbReference type="ARBA" id="ARBA00022737"/>
    </source>
</evidence>
<dbReference type="RefSeq" id="XP_018281682.1">
    <property type="nucleotide sequence ID" value="XM_018426363.1"/>
</dbReference>
<dbReference type="GO" id="GO:0001786">
    <property type="term" value="F:phosphatidylserine binding"/>
    <property type="evidence" value="ECO:0007669"/>
    <property type="project" value="TreeGrafter"/>
</dbReference>
<keyword evidence="4" id="KW-0111">Calcium/phospholipid-binding</keyword>
<dbReference type="PROSITE" id="PS00223">
    <property type="entry name" value="ANNEXIN_1"/>
    <property type="match status" value="1"/>
</dbReference>
<feature type="compositionally biased region" description="Low complexity" evidence="5">
    <location>
        <begin position="65"/>
        <end position="74"/>
    </location>
</feature>
<dbReference type="GO" id="GO:0005544">
    <property type="term" value="F:calcium-dependent phospholipid binding"/>
    <property type="evidence" value="ECO:0007669"/>
    <property type="project" value="UniProtKB-KW"/>
</dbReference>
<gene>
    <name evidence="6" type="ORF">CC85DRAFT_325717</name>
</gene>
<dbReference type="GO" id="GO:0005634">
    <property type="term" value="C:nucleus"/>
    <property type="evidence" value="ECO:0007669"/>
    <property type="project" value="TreeGrafter"/>
</dbReference>